<dbReference type="EMBL" id="CACRZD030000004">
    <property type="protein sequence ID" value="CAA6659010.1"/>
    <property type="molecule type" value="Genomic_DNA"/>
</dbReference>
<dbReference type="Gene3D" id="2.60.40.10">
    <property type="entry name" value="Immunoglobulins"/>
    <property type="match status" value="1"/>
</dbReference>
<dbReference type="Pfam" id="PF16561">
    <property type="entry name" value="AMPK1_CBM"/>
    <property type="match status" value="1"/>
</dbReference>
<sequence length="245" mass="27694">MEQGRNGNLGCWWRTADSAWCRGSGGGEMEPEQNERILALEAEIYDFMEESSKPNCFPTKKELVAAMRMDLVEAIIDHGGWLVYGWDLDDSVDGRQSSFEELNKLSDDLEFKETEIANVQDKVRSIKAKLSALEGKIALRSIEATKILGEKQKRIDAVQRVLGLLSTAYIVWSGSASEVFLAGSFDGWATQRRMEKSSTGIFTLYLKLYPGQYEIKFIVDGVWMVDTRRPIVHHSGFENNLLTVR</sequence>
<accession>A0A7I8IML7</accession>
<proteinExistence type="predicted"/>
<keyword evidence="1" id="KW-0175">Coiled coil</keyword>
<dbReference type="InterPro" id="IPR013783">
    <property type="entry name" value="Ig-like_fold"/>
</dbReference>
<evidence type="ECO:0000313" key="3">
    <source>
        <dbReference type="EMBL" id="CAA2619283.1"/>
    </source>
</evidence>
<evidence type="ECO:0000313" key="4">
    <source>
        <dbReference type="Proteomes" id="UP001189122"/>
    </source>
</evidence>
<dbReference type="EMBL" id="LR743591">
    <property type="protein sequence ID" value="CAA2619283.1"/>
    <property type="molecule type" value="Genomic_DNA"/>
</dbReference>
<dbReference type="GO" id="GO:0009507">
    <property type="term" value="C:chloroplast"/>
    <property type="evidence" value="ECO:0007669"/>
    <property type="project" value="UniProtKB-ARBA"/>
</dbReference>
<reference evidence="3 4" key="1">
    <citation type="submission" date="2019-12" db="EMBL/GenBank/DDBJ databases">
        <authorList>
            <person name="Scholz U."/>
            <person name="Mascher M."/>
            <person name="Fiebig A."/>
        </authorList>
    </citation>
    <scope>NUCLEOTIDE SEQUENCE</scope>
</reference>
<dbReference type="PANTHER" id="PTHR47434">
    <property type="entry name" value="PROTEIN PTST HOMOLOG 3, CHLOROPLASTIC"/>
    <property type="match status" value="1"/>
</dbReference>
<protein>
    <recommendedName>
        <fullName evidence="2">AMP-activated protein kinase glycogen-binding domain-containing protein</fullName>
    </recommendedName>
</protein>
<dbReference type="SUPFAM" id="SSF81296">
    <property type="entry name" value="E set domains"/>
    <property type="match status" value="1"/>
</dbReference>
<feature type="domain" description="AMP-activated protein kinase glycogen-binding" evidence="2">
    <location>
        <begin position="169"/>
        <end position="245"/>
    </location>
</feature>
<gene>
    <name evidence="3" type="ORF">SI7747_04005450</name>
</gene>
<dbReference type="Proteomes" id="UP001189122">
    <property type="component" value="Unassembled WGS sequence"/>
</dbReference>
<keyword evidence="4" id="KW-1185">Reference proteome</keyword>
<dbReference type="InterPro" id="IPR032640">
    <property type="entry name" value="AMPK1_CBM"/>
</dbReference>
<name>A0A7I8IML7_SPIIN</name>
<feature type="coiled-coil region" evidence="1">
    <location>
        <begin position="102"/>
        <end position="136"/>
    </location>
</feature>
<organism evidence="3">
    <name type="scientific">Spirodela intermedia</name>
    <name type="common">Intermediate duckweed</name>
    <dbReference type="NCBI Taxonomy" id="51605"/>
    <lineage>
        <taxon>Eukaryota</taxon>
        <taxon>Viridiplantae</taxon>
        <taxon>Streptophyta</taxon>
        <taxon>Embryophyta</taxon>
        <taxon>Tracheophyta</taxon>
        <taxon>Spermatophyta</taxon>
        <taxon>Magnoliopsida</taxon>
        <taxon>Liliopsida</taxon>
        <taxon>Araceae</taxon>
        <taxon>Lemnoideae</taxon>
        <taxon>Spirodela</taxon>
    </lineage>
</organism>
<evidence type="ECO:0000259" key="2">
    <source>
        <dbReference type="Pfam" id="PF16561"/>
    </source>
</evidence>
<dbReference type="PANTHER" id="PTHR47434:SF1">
    <property type="entry name" value="PROTEIN PTST HOMOLOG 2, CHLOROPLASTIC"/>
    <property type="match status" value="1"/>
</dbReference>
<evidence type="ECO:0000256" key="1">
    <source>
        <dbReference type="SAM" id="Coils"/>
    </source>
</evidence>
<dbReference type="CDD" id="cd02859">
    <property type="entry name" value="E_set_AMPKbeta_like_N"/>
    <property type="match status" value="1"/>
</dbReference>
<dbReference type="AlphaFoldDB" id="A0A7I8IML7"/>
<dbReference type="InterPro" id="IPR014756">
    <property type="entry name" value="Ig_E-set"/>
</dbReference>